<name>A0A1M7MXT0_9FIRM</name>
<evidence type="ECO:0000259" key="1">
    <source>
        <dbReference type="Pfam" id="PF11417"/>
    </source>
</evidence>
<keyword evidence="3" id="KW-1185">Reference proteome</keyword>
<dbReference type="Proteomes" id="UP000184038">
    <property type="component" value="Unassembled WGS sequence"/>
</dbReference>
<dbReference type="Pfam" id="PF11417">
    <property type="entry name" value="Inhibitor_G39P"/>
    <property type="match status" value="1"/>
</dbReference>
<evidence type="ECO:0000313" key="3">
    <source>
        <dbReference type="Proteomes" id="UP000184038"/>
    </source>
</evidence>
<dbReference type="EMBL" id="FRCP01000023">
    <property type="protein sequence ID" value="SHM95870.1"/>
    <property type="molecule type" value="Genomic_DNA"/>
</dbReference>
<proteinExistence type="predicted"/>
<reference evidence="2 3" key="1">
    <citation type="submission" date="2016-11" db="EMBL/GenBank/DDBJ databases">
        <authorList>
            <person name="Jaros S."/>
            <person name="Januszkiewicz K."/>
            <person name="Wedrychowicz H."/>
        </authorList>
    </citation>
    <scope>NUCLEOTIDE SEQUENCE [LARGE SCALE GENOMIC DNA]</scope>
    <source>
        <strain evidence="2 3">DSM 15930</strain>
    </source>
</reference>
<dbReference type="Gene3D" id="1.10.8.200">
    <property type="entry name" value="Replisome organizer (g39p helicase loader/inhibitor protein)"/>
    <property type="match status" value="1"/>
</dbReference>
<dbReference type="STRING" id="1120996.SAMN02746066_04098"/>
<dbReference type="InterPro" id="IPR024424">
    <property type="entry name" value="G39P_N"/>
</dbReference>
<feature type="domain" description="Replicative helicase inhibitor G39P N-terminal" evidence="1">
    <location>
        <begin position="1"/>
        <end position="71"/>
    </location>
</feature>
<gene>
    <name evidence="2" type="ORF">SAMN02746066_04098</name>
</gene>
<protein>
    <submittedName>
        <fullName evidence="2">Loader and inhibitor of phage G40P</fullName>
    </submittedName>
</protein>
<dbReference type="AlphaFoldDB" id="A0A1M7MXT0"/>
<evidence type="ECO:0000313" key="2">
    <source>
        <dbReference type="EMBL" id="SHM95870.1"/>
    </source>
</evidence>
<sequence length="215" mass="24391">MNKQETTDVVSIIIAAYPNHYKSINASVMQNTVFIWHEILKEYDVNVVKMALKSYIANDTKGFPPAQGQIIAYIRSIQKVSNKEQVMNGIEAWGLVFKALGNSLYNSEEQFNKLPALVQKAVGSPAILKEWASLGLEEIQTVTHSNFLRIYNSVVKREEELDCIPSDIKQVIGYKKTEQVLIETKKEEARETFEKYELSSSVSESLQQLKSELGR</sequence>
<dbReference type="RefSeq" id="WP_073290849.1">
    <property type="nucleotide sequence ID" value="NZ_FRCP01000023.1"/>
</dbReference>
<organism evidence="2 3">
    <name type="scientific">Anaerosporobacter mobilis DSM 15930</name>
    <dbReference type="NCBI Taxonomy" id="1120996"/>
    <lineage>
        <taxon>Bacteria</taxon>
        <taxon>Bacillati</taxon>
        <taxon>Bacillota</taxon>
        <taxon>Clostridia</taxon>
        <taxon>Lachnospirales</taxon>
        <taxon>Lachnospiraceae</taxon>
        <taxon>Anaerosporobacter</taxon>
    </lineage>
</organism>
<accession>A0A1M7MXT0</accession>
<dbReference type="OrthoDB" id="1634442at2"/>